<feature type="region of interest" description="Disordered" evidence="1">
    <location>
        <begin position="1"/>
        <end position="74"/>
    </location>
</feature>
<feature type="compositionally biased region" description="Polar residues" evidence="1">
    <location>
        <begin position="27"/>
        <end position="36"/>
    </location>
</feature>
<proteinExistence type="predicted"/>
<evidence type="ECO:0000256" key="1">
    <source>
        <dbReference type="SAM" id="MobiDB-lite"/>
    </source>
</evidence>
<name>A0A9D4L0X8_DREPO</name>
<gene>
    <name evidence="2" type="ORF">DPMN_092219</name>
</gene>
<organism evidence="2 3">
    <name type="scientific">Dreissena polymorpha</name>
    <name type="common">Zebra mussel</name>
    <name type="synonym">Mytilus polymorpha</name>
    <dbReference type="NCBI Taxonomy" id="45954"/>
    <lineage>
        <taxon>Eukaryota</taxon>
        <taxon>Metazoa</taxon>
        <taxon>Spiralia</taxon>
        <taxon>Lophotrochozoa</taxon>
        <taxon>Mollusca</taxon>
        <taxon>Bivalvia</taxon>
        <taxon>Autobranchia</taxon>
        <taxon>Heteroconchia</taxon>
        <taxon>Euheterodonta</taxon>
        <taxon>Imparidentia</taxon>
        <taxon>Neoheterodontei</taxon>
        <taxon>Myida</taxon>
        <taxon>Dreissenoidea</taxon>
        <taxon>Dreissenidae</taxon>
        <taxon>Dreissena</taxon>
    </lineage>
</organism>
<evidence type="ECO:0000313" key="3">
    <source>
        <dbReference type="Proteomes" id="UP000828390"/>
    </source>
</evidence>
<keyword evidence="3" id="KW-1185">Reference proteome</keyword>
<reference evidence="2" key="1">
    <citation type="journal article" date="2019" name="bioRxiv">
        <title>The Genome of the Zebra Mussel, Dreissena polymorpha: A Resource for Invasive Species Research.</title>
        <authorList>
            <person name="McCartney M.A."/>
            <person name="Auch B."/>
            <person name="Kono T."/>
            <person name="Mallez S."/>
            <person name="Zhang Y."/>
            <person name="Obille A."/>
            <person name="Becker A."/>
            <person name="Abrahante J.E."/>
            <person name="Garbe J."/>
            <person name="Badalamenti J.P."/>
            <person name="Herman A."/>
            <person name="Mangelson H."/>
            <person name="Liachko I."/>
            <person name="Sullivan S."/>
            <person name="Sone E.D."/>
            <person name="Koren S."/>
            <person name="Silverstein K.A.T."/>
            <person name="Beckman K.B."/>
            <person name="Gohl D.M."/>
        </authorList>
    </citation>
    <scope>NUCLEOTIDE SEQUENCE</scope>
    <source>
        <strain evidence="2">Duluth1</strain>
        <tissue evidence="2">Whole animal</tissue>
    </source>
</reference>
<protein>
    <submittedName>
        <fullName evidence="2">Uncharacterized protein</fullName>
    </submittedName>
</protein>
<evidence type="ECO:0000313" key="2">
    <source>
        <dbReference type="EMBL" id="KAH3849815.1"/>
    </source>
</evidence>
<dbReference type="EMBL" id="JAIWYP010000003">
    <property type="protein sequence ID" value="KAH3849815.1"/>
    <property type="molecule type" value="Genomic_DNA"/>
</dbReference>
<comment type="caution">
    <text evidence="2">The sequence shown here is derived from an EMBL/GenBank/DDBJ whole genome shotgun (WGS) entry which is preliminary data.</text>
</comment>
<accession>A0A9D4L0X8</accession>
<dbReference type="AlphaFoldDB" id="A0A9D4L0X8"/>
<dbReference type="Proteomes" id="UP000828390">
    <property type="component" value="Unassembled WGS sequence"/>
</dbReference>
<reference evidence="2" key="2">
    <citation type="submission" date="2020-11" db="EMBL/GenBank/DDBJ databases">
        <authorList>
            <person name="McCartney M.A."/>
            <person name="Auch B."/>
            <person name="Kono T."/>
            <person name="Mallez S."/>
            <person name="Becker A."/>
            <person name="Gohl D.M."/>
            <person name="Silverstein K.A.T."/>
            <person name="Koren S."/>
            <person name="Bechman K.B."/>
            <person name="Herman A."/>
            <person name="Abrahante J.E."/>
            <person name="Garbe J."/>
        </authorList>
    </citation>
    <scope>NUCLEOTIDE SEQUENCE</scope>
    <source>
        <strain evidence="2">Duluth1</strain>
        <tissue evidence="2">Whole animal</tissue>
    </source>
</reference>
<sequence length="74" mass="8258">MDEELSVQETPQDAFRNPEDDEDTSLELLQTQSSPEARQATDPDSKTLPVEPGNQGLSGPRLQTKLYGPNWTRT</sequence>